<accession>A0A165FQX8</accession>
<proteinExistence type="predicted"/>
<dbReference type="AlphaFoldDB" id="A0A165FQX8"/>
<evidence type="ECO:0000313" key="2">
    <source>
        <dbReference type="EMBL" id="KZV89390.1"/>
    </source>
</evidence>
<organism evidence="2 3">
    <name type="scientific">Exidia glandulosa HHB12029</name>
    <dbReference type="NCBI Taxonomy" id="1314781"/>
    <lineage>
        <taxon>Eukaryota</taxon>
        <taxon>Fungi</taxon>
        <taxon>Dikarya</taxon>
        <taxon>Basidiomycota</taxon>
        <taxon>Agaricomycotina</taxon>
        <taxon>Agaricomycetes</taxon>
        <taxon>Auriculariales</taxon>
        <taxon>Exidiaceae</taxon>
        <taxon>Exidia</taxon>
    </lineage>
</organism>
<dbReference type="STRING" id="1314781.A0A165FQX8"/>
<dbReference type="InterPro" id="IPR000719">
    <property type="entry name" value="Prot_kinase_dom"/>
</dbReference>
<dbReference type="InParanoid" id="A0A165FQX8"/>
<name>A0A165FQX8_EXIGL</name>
<dbReference type="PROSITE" id="PS50011">
    <property type="entry name" value="PROTEIN_KINASE_DOM"/>
    <property type="match status" value="1"/>
</dbReference>
<evidence type="ECO:0000313" key="3">
    <source>
        <dbReference type="Proteomes" id="UP000077266"/>
    </source>
</evidence>
<dbReference type="PANTHER" id="PTHR44167">
    <property type="entry name" value="OVARIAN-SPECIFIC SERINE/THREONINE-PROTEIN KINASE LOK-RELATED"/>
    <property type="match status" value="1"/>
</dbReference>
<dbReference type="EMBL" id="KV426074">
    <property type="protein sequence ID" value="KZV89390.1"/>
    <property type="molecule type" value="Genomic_DNA"/>
</dbReference>
<dbReference type="PANTHER" id="PTHR44167:SF24">
    <property type="entry name" value="SERINE_THREONINE-PROTEIN KINASE CHK2"/>
    <property type="match status" value="1"/>
</dbReference>
<protein>
    <recommendedName>
        <fullName evidence="1">Protein kinase domain-containing protein</fullName>
    </recommendedName>
</protein>
<dbReference type="OrthoDB" id="4062651at2759"/>
<dbReference type="PROSITE" id="PS00109">
    <property type="entry name" value="PROTEIN_KINASE_TYR"/>
    <property type="match status" value="1"/>
</dbReference>
<dbReference type="InterPro" id="IPR008266">
    <property type="entry name" value="Tyr_kinase_AS"/>
</dbReference>
<reference evidence="2 3" key="1">
    <citation type="journal article" date="2016" name="Mol. Biol. Evol.">
        <title>Comparative Genomics of Early-Diverging Mushroom-Forming Fungi Provides Insights into the Origins of Lignocellulose Decay Capabilities.</title>
        <authorList>
            <person name="Nagy L.G."/>
            <person name="Riley R."/>
            <person name="Tritt A."/>
            <person name="Adam C."/>
            <person name="Daum C."/>
            <person name="Floudas D."/>
            <person name="Sun H."/>
            <person name="Yadav J.S."/>
            <person name="Pangilinan J."/>
            <person name="Larsson K.H."/>
            <person name="Matsuura K."/>
            <person name="Barry K."/>
            <person name="Labutti K."/>
            <person name="Kuo R."/>
            <person name="Ohm R.A."/>
            <person name="Bhattacharya S.S."/>
            <person name="Shirouzu T."/>
            <person name="Yoshinaga Y."/>
            <person name="Martin F.M."/>
            <person name="Grigoriev I.V."/>
            <person name="Hibbett D.S."/>
        </authorList>
    </citation>
    <scope>NUCLEOTIDE SEQUENCE [LARGE SCALE GENOMIC DNA]</scope>
    <source>
        <strain evidence="2 3">HHB12029</strain>
    </source>
</reference>
<dbReference type="Gene3D" id="1.10.510.10">
    <property type="entry name" value="Transferase(Phosphotransferase) domain 1"/>
    <property type="match status" value="1"/>
</dbReference>
<dbReference type="SUPFAM" id="SSF56112">
    <property type="entry name" value="Protein kinase-like (PK-like)"/>
    <property type="match status" value="1"/>
</dbReference>
<keyword evidence="3" id="KW-1185">Reference proteome</keyword>
<dbReference type="Pfam" id="PF00069">
    <property type="entry name" value="Pkinase"/>
    <property type="match status" value="1"/>
</dbReference>
<evidence type="ECO:0000259" key="1">
    <source>
        <dbReference type="PROSITE" id="PS50011"/>
    </source>
</evidence>
<gene>
    <name evidence="2" type="ORF">EXIGLDRAFT_721493</name>
</gene>
<dbReference type="Proteomes" id="UP000077266">
    <property type="component" value="Unassembled WGS sequence"/>
</dbReference>
<dbReference type="GO" id="GO:0005524">
    <property type="term" value="F:ATP binding"/>
    <property type="evidence" value="ECO:0007669"/>
    <property type="project" value="InterPro"/>
</dbReference>
<dbReference type="SMART" id="SM00220">
    <property type="entry name" value="S_TKc"/>
    <property type="match status" value="1"/>
</dbReference>
<dbReference type="GO" id="GO:0004672">
    <property type="term" value="F:protein kinase activity"/>
    <property type="evidence" value="ECO:0007669"/>
    <property type="project" value="InterPro"/>
</dbReference>
<dbReference type="InterPro" id="IPR011009">
    <property type="entry name" value="Kinase-like_dom_sf"/>
</dbReference>
<feature type="domain" description="Protein kinase" evidence="1">
    <location>
        <begin position="106"/>
        <end position="400"/>
    </location>
</feature>
<sequence length="400" mass="46416">MGADKLDESTRRSLERLAHGIPGDLLPVQVELFFYGALVLHAQQRVDDTLSASTSTHGLRKHEIFWTSLYPVLRQAGYTLRRRYAPGWQHHGPQQINDEPSFWKRFPEAKPLDTWAFRAMPADCMRTGEKIVLKVLHTRRGHPNANEIDILRFLNEEPRRSHPHNVCVPVYDYIRIPKTERGDPELSLAVMPSLRRPAQLGHFWIYGIRLNVIKQSFEGLAFLHSLGITHRDICRSNIMFSPKGPPFCVYFIDFGLASQFDLRSLPQRVTWVGGQIQLPEVPYKSFTDRQPVDRSTRYDPFAADIYALYNTYLLDLTELPPFFNDLGELMQAPDPANRPHADECVQLFELELKQVPWRYLYRPTVPFRITYRVYGLKAATRNLVKTARAMFLYFLFGRTV</sequence>